<evidence type="ECO:0000313" key="2">
    <source>
        <dbReference type="Proteomes" id="UP000076858"/>
    </source>
</evidence>
<sequence length="49" mass="5369">MSSATGLGKLPLDVYIASGRYRKNPSRAQLATLRIPNIIAFKRVSQVLP</sequence>
<comment type="caution">
    <text evidence="1">The sequence shown here is derived from an EMBL/GenBank/DDBJ whole genome shotgun (WGS) entry which is preliminary data.</text>
</comment>
<proteinExistence type="predicted"/>
<dbReference type="Proteomes" id="UP000076858">
    <property type="component" value="Unassembled WGS sequence"/>
</dbReference>
<organism evidence="1 2">
    <name type="scientific">Daphnia magna</name>
    <dbReference type="NCBI Taxonomy" id="35525"/>
    <lineage>
        <taxon>Eukaryota</taxon>
        <taxon>Metazoa</taxon>
        <taxon>Ecdysozoa</taxon>
        <taxon>Arthropoda</taxon>
        <taxon>Crustacea</taxon>
        <taxon>Branchiopoda</taxon>
        <taxon>Diplostraca</taxon>
        <taxon>Cladocera</taxon>
        <taxon>Anomopoda</taxon>
        <taxon>Daphniidae</taxon>
        <taxon>Daphnia</taxon>
    </lineage>
</organism>
<accession>A0A164RV49</accession>
<keyword evidence="2" id="KW-1185">Reference proteome</keyword>
<protein>
    <submittedName>
        <fullName evidence="1">Uncharacterized protein</fullName>
    </submittedName>
</protein>
<evidence type="ECO:0000313" key="1">
    <source>
        <dbReference type="EMBL" id="KZS08970.1"/>
    </source>
</evidence>
<gene>
    <name evidence="1" type="ORF">APZ42_026997</name>
</gene>
<dbReference type="EMBL" id="LRGB01002140">
    <property type="protein sequence ID" value="KZS08970.1"/>
    <property type="molecule type" value="Genomic_DNA"/>
</dbReference>
<name>A0A164RV49_9CRUS</name>
<dbReference type="AlphaFoldDB" id="A0A164RV49"/>
<reference evidence="1 2" key="1">
    <citation type="submission" date="2016-03" db="EMBL/GenBank/DDBJ databases">
        <title>EvidentialGene: Evidence-directed Construction of Genes on Genomes.</title>
        <authorList>
            <person name="Gilbert D.G."/>
            <person name="Choi J.-H."/>
            <person name="Mockaitis K."/>
            <person name="Colbourne J."/>
            <person name="Pfrender M."/>
        </authorList>
    </citation>
    <scope>NUCLEOTIDE SEQUENCE [LARGE SCALE GENOMIC DNA]</scope>
    <source>
        <strain evidence="1 2">Xinb3</strain>
        <tissue evidence="1">Complete organism</tissue>
    </source>
</reference>